<name>A0ABQ2L4A1_9BACL</name>
<evidence type="ECO:0000313" key="3">
    <source>
        <dbReference type="Proteomes" id="UP000606653"/>
    </source>
</evidence>
<protein>
    <submittedName>
        <fullName evidence="2">Uncharacterized protein</fullName>
    </submittedName>
</protein>
<organism evidence="2 3">
    <name type="scientific">Saccharibacillus kuerlensis</name>
    <dbReference type="NCBI Taxonomy" id="459527"/>
    <lineage>
        <taxon>Bacteria</taxon>
        <taxon>Bacillati</taxon>
        <taxon>Bacillota</taxon>
        <taxon>Bacilli</taxon>
        <taxon>Bacillales</taxon>
        <taxon>Paenibacillaceae</taxon>
        <taxon>Saccharibacillus</taxon>
    </lineage>
</organism>
<feature type="chain" id="PRO_5045158196" evidence="1">
    <location>
        <begin position="23"/>
        <end position="156"/>
    </location>
</feature>
<evidence type="ECO:0000313" key="2">
    <source>
        <dbReference type="EMBL" id="GGO02209.1"/>
    </source>
</evidence>
<reference evidence="3" key="1">
    <citation type="journal article" date="2019" name="Int. J. Syst. Evol. Microbiol.">
        <title>The Global Catalogue of Microorganisms (GCM) 10K type strain sequencing project: providing services to taxonomists for standard genome sequencing and annotation.</title>
        <authorList>
            <consortium name="The Broad Institute Genomics Platform"/>
            <consortium name="The Broad Institute Genome Sequencing Center for Infectious Disease"/>
            <person name="Wu L."/>
            <person name="Ma J."/>
        </authorList>
    </citation>
    <scope>NUCLEOTIDE SEQUENCE [LARGE SCALE GENOMIC DNA]</scope>
    <source>
        <strain evidence="3">CGMCC 1.6964</strain>
    </source>
</reference>
<evidence type="ECO:0000256" key="1">
    <source>
        <dbReference type="SAM" id="SignalP"/>
    </source>
</evidence>
<dbReference type="EMBL" id="BMLN01000006">
    <property type="protein sequence ID" value="GGO02209.1"/>
    <property type="molecule type" value="Genomic_DNA"/>
</dbReference>
<accession>A0ABQ2L4A1</accession>
<dbReference type="Proteomes" id="UP000606653">
    <property type="component" value="Unassembled WGS sequence"/>
</dbReference>
<sequence>MKTSKLILSLAIAAAATGSSLAAPKQADATSSANRTIISASQANNPYEVAGIDNPAEFHDFFLKLQRAVKKNDKKAVASMMHYPLNVNTGGKTYKFWTPERFIAKYDAIMTTKVRKTLGYAIEDDLFVSWKGVSVGDGALWISQFNGEIAVYGVNK</sequence>
<feature type="signal peptide" evidence="1">
    <location>
        <begin position="1"/>
        <end position="22"/>
    </location>
</feature>
<comment type="caution">
    <text evidence="2">The sequence shown here is derived from an EMBL/GenBank/DDBJ whole genome shotgun (WGS) entry which is preliminary data.</text>
</comment>
<dbReference type="RefSeq" id="WP_018976341.1">
    <property type="nucleotide sequence ID" value="NZ_BMLN01000006.1"/>
</dbReference>
<keyword evidence="1" id="KW-0732">Signal</keyword>
<keyword evidence="3" id="KW-1185">Reference proteome</keyword>
<gene>
    <name evidence="2" type="ORF">GCM10010969_25310</name>
</gene>
<proteinExistence type="predicted"/>